<feature type="transmembrane region" description="Helical" evidence="1">
    <location>
        <begin position="51"/>
        <end position="76"/>
    </location>
</feature>
<feature type="transmembrane region" description="Helical" evidence="1">
    <location>
        <begin position="12"/>
        <end position="39"/>
    </location>
</feature>
<keyword evidence="1" id="KW-1133">Transmembrane helix</keyword>
<name>A0ABD2JGP3_9BILA</name>
<reference evidence="2 3" key="1">
    <citation type="submission" date="2024-10" db="EMBL/GenBank/DDBJ databases">
        <authorList>
            <person name="Kim D."/>
        </authorList>
    </citation>
    <scope>NUCLEOTIDE SEQUENCE [LARGE SCALE GENOMIC DNA]</scope>
    <source>
        <strain evidence="2">BH-2024</strain>
    </source>
</reference>
<accession>A0ABD2JGP3</accession>
<dbReference type="AlphaFoldDB" id="A0ABD2JGP3"/>
<gene>
    <name evidence="2" type="ORF">niasHT_020456</name>
</gene>
<feature type="transmembrane region" description="Helical" evidence="1">
    <location>
        <begin position="129"/>
        <end position="149"/>
    </location>
</feature>
<feature type="transmembrane region" description="Helical" evidence="1">
    <location>
        <begin position="98"/>
        <end position="117"/>
    </location>
</feature>
<dbReference type="EMBL" id="JBICBT010000977">
    <property type="protein sequence ID" value="KAL3089677.1"/>
    <property type="molecule type" value="Genomic_DNA"/>
</dbReference>
<dbReference type="Proteomes" id="UP001620626">
    <property type="component" value="Unassembled WGS sequence"/>
</dbReference>
<protein>
    <recommendedName>
        <fullName evidence="4">G-protein coupled receptors family 1 profile domain-containing protein</fullName>
    </recommendedName>
</protein>
<evidence type="ECO:0008006" key="4">
    <source>
        <dbReference type="Google" id="ProtNLM"/>
    </source>
</evidence>
<evidence type="ECO:0000313" key="3">
    <source>
        <dbReference type="Proteomes" id="UP001620626"/>
    </source>
</evidence>
<keyword evidence="1" id="KW-0472">Membrane</keyword>
<keyword evidence="1" id="KW-0812">Transmembrane</keyword>
<sequence length="245" mass="27972">MEFFFPSSDLLLLITNVNAAFCALIGIALNVLSVCLAVNRTPKESRPFLPIVLHSAILGTLLLIVTFLLQPCFLSIDGIPLLKYRNVLVLFPRWLNDFVANFWLFLLLFFATSSIYVQFAYRFLLLKSMFLQATLIAFVFALSLPLLFADAIVSLRFPFLLAFPRFCAVLLHWLLVLLPLITVCSLLRHPPITFFAAQSPNIHLINPILPAYGMQHKIRRYSEQFVPTFTTNCTLNNEKRSDWQS</sequence>
<proteinExistence type="predicted"/>
<keyword evidence="3" id="KW-1185">Reference proteome</keyword>
<comment type="caution">
    <text evidence="2">The sequence shown here is derived from an EMBL/GenBank/DDBJ whole genome shotgun (WGS) entry which is preliminary data.</text>
</comment>
<feature type="transmembrane region" description="Helical" evidence="1">
    <location>
        <begin position="169"/>
        <end position="187"/>
    </location>
</feature>
<evidence type="ECO:0000256" key="1">
    <source>
        <dbReference type="SAM" id="Phobius"/>
    </source>
</evidence>
<evidence type="ECO:0000313" key="2">
    <source>
        <dbReference type="EMBL" id="KAL3089677.1"/>
    </source>
</evidence>
<organism evidence="2 3">
    <name type="scientific">Heterodera trifolii</name>
    <dbReference type="NCBI Taxonomy" id="157864"/>
    <lineage>
        <taxon>Eukaryota</taxon>
        <taxon>Metazoa</taxon>
        <taxon>Ecdysozoa</taxon>
        <taxon>Nematoda</taxon>
        <taxon>Chromadorea</taxon>
        <taxon>Rhabditida</taxon>
        <taxon>Tylenchina</taxon>
        <taxon>Tylenchomorpha</taxon>
        <taxon>Tylenchoidea</taxon>
        <taxon>Heteroderidae</taxon>
        <taxon>Heteroderinae</taxon>
        <taxon>Heterodera</taxon>
    </lineage>
</organism>